<keyword evidence="2" id="KW-0430">Lectin</keyword>
<dbReference type="PANTHER" id="PTHR46746:SF3">
    <property type="entry name" value="C-TYPE LECTIN DOMAIN-CONTAINING PROTEIN-RELATED"/>
    <property type="match status" value="1"/>
</dbReference>
<dbReference type="GO" id="GO:0030246">
    <property type="term" value="F:carbohydrate binding"/>
    <property type="evidence" value="ECO:0007669"/>
    <property type="project" value="UniProtKB-KW"/>
</dbReference>
<proteinExistence type="predicted"/>
<dbReference type="InterPro" id="IPR001304">
    <property type="entry name" value="C-type_lectin-like"/>
</dbReference>
<name>A0AAV7P450_PLEWA</name>
<keyword evidence="4" id="KW-0472">Membrane</keyword>
<dbReference type="SUPFAM" id="SSF56436">
    <property type="entry name" value="C-type lectin-like"/>
    <property type="match status" value="1"/>
</dbReference>
<dbReference type="CDD" id="cd03593">
    <property type="entry name" value="CLECT_NK_receptors_like"/>
    <property type="match status" value="1"/>
</dbReference>
<reference evidence="6" key="1">
    <citation type="journal article" date="2022" name="bioRxiv">
        <title>Sequencing and chromosome-scale assembly of the giantPleurodeles waltlgenome.</title>
        <authorList>
            <person name="Brown T."/>
            <person name="Elewa A."/>
            <person name="Iarovenko S."/>
            <person name="Subramanian E."/>
            <person name="Araus A.J."/>
            <person name="Petzold A."/>
            <person name="Susuki M."/>
            <person name="Suzuki K.-i.T."/>
            <person name="Hayashi T."/>
            <person name="Toyoda A."/>
            <person name="Oliveira C."/>
            <person name="Osipova E."/>
            <person name="Leigh N.D."/>
            <person name="Simon A."/>
            <person name="Yun M.H."/>
        </authorList>
    </citation>
    <scope>NUCLEOTIDE SEQUENCE</scope>
    <source>
        <strain evidence="6">20211129_DDA</strain>
        <tissue evidence="6">Liver</tissue>
    </source>
</reference>
<feature type="compositionally biased region" description="Basic and acidic residues" evidence="3">
    <location>
        <begin position="79"/>
        <end position="100"/>
    </location>
</feature>
<evidence type="ECO:0000256" key="1">
    <source>
        <dbReference type="ARBA" id="ARBA00004167"/>
    </source>
</evidence>
<evidence type="ECO:0000259" key="5">
    <source>
        <dbReference type="PROSITE" id="PS50041"/>
    </source>
</evidence>
<dbReference type="EMBL" id="JANPWB010000011">
    <property type="protein sequence ID" value="KAJ1121915.1"/>
    <property type="molecule type" value="Genomic_DNA"/>
</dbReference>
<dbReference type="PANTHER" id="PTHR46746">
    <property type="entry name" value="KILLER CELL LECTIN-LIKE RECEPTOR SUBFAMILY F MEMBER 2"/>
    <property type="match status" value="1"/>
</dbReference>
<comment type="caution">
    <text evidence="6">The sequence shown here is derived from an EMBL/GenBank/DDBJ whole genome shotgun (WGS) entry which is preliminary data.</text>
</comment>
<dbReference type="InterPro" id="IPR051379">
    <property type="entry name" value="C-type_Lectin_Receptor_IMM"/>
</dbReference>
<dbReference type="Pfam" id="PF00059">
    <property type="entry name" value="Lectin_C"/>
    <property type="match status" value="1"/>
</dbReference>
<sequence length="404" mass="45927">MSHVSSSSCVVSLCCEAWSIILFNTKSIKGRQIEVSDSYTALQFKGRMKSDEKAVLGRLRSDLSQSIGKEGRQMGQNKSEQKSSYRGDKDGKKKDGRQMEDSDSYTALQFKGTMKSDEKGRQMEDSYTTLQFKGSMKSDEKGIQMEDSDTTLQFKGSMKSDEKGRQMEDSDSYTALQFKGSMKRDEKEFINTLTCHKVTVALGTTVALLLLAVIALTVLLFRDVWGTKCTSPRTIMTHSMHYQIPQEDSIETESCRLMRLRNHLCIETAKENADSGCTLCPNGWLLLRGRCLYFSEEQRSWNSSQQFCVREKSNLHLIQDEADMDLIDSQRDNSAYLWTGMSYKQKHRAWIHLNGTIIHGYRVPVSNRSTVDACGAYRNREIFQEVCGSSKKFICEKPAILFDP</sequence>
<protein>
    <recommendedName>
        <fullName evidence="5">C-type lectin domain-containing protein</fullName>
    </recommendedName>
</protein>
<dbReference type="SMART" id="SM00034">
    <property type="entry name" value="CLECT"/>
    <property type="match status" value="1"/>
</dbReference>
<feature type="compositionally biased region" description="Basic and acidic residues" evidence="3">
    <location>
        <begin position="114"/>
        <end position="124"/>
    </location>
</feature>
<dbReference type="GO" id="GO:0005886">
    <property type="term" value="C:plasma membrane"/>
    <property type="evidence" value="ECO:0007669"/>
    <property type="project" value="TreeGrafter"/>
</dbReference>
<feature type="domain" description="C-type lectin" evidence="5">
    <location>
        <begin position="287"/>
        <end position="396"/>
    </location>
</feature>
<accession>A0AAV7P450</accession>
<dbReference type="PROSITE" id="PS50041">
    <property type="entry name" value="C_TYPE_LECTIN_2"/>
    <property type="match status" value="1"/>
</dbReference>
<keyword evidence="4" id="KW-1133">Transmembrane helix</keyword>
<gene>
    <name evidence="6" type="ORF">NDU88_000423</name>
</gene>
<dbReference type="InterPro" id="IPR033992">
    <property type="entry name" value="NKR-like_CTLD"/>
</dbReference>
<evidence type="ECO:0000313" key="6">
    <source>
        <dbReference type="EMBL" id="KAJ1121915.1"/>
    </source>
</evidence>
<keyword evidence="7" id="KW-1185">Reference proteome</keyword>
<comment type="subcellular location">
    <subcellularLocation>
        <location evidence="1">Membrane</location>
        <topology evidence="1">Single-pass membrane protein</topology>
    </subcellularLocation>
</comment>
<organism evidence="6 7">
    <name type="scientific">Pleurodeles waltl</name>
    <name type="common">Iberian ribbed newt</name>
    <dbReference type="NCBI Taxonomy" id="8319"/>
    <lineage>
        <taxon>Eukaryota</taxon>
        <taxon>Metazoa</taxon>
        <taxon>Chordata</taxon>
        <taxon>Craniata</taxon>
        <taxon>Vertebrata</taxon>
        <taxon>Euteleostomi</taxon>
        <taxon>Amphibia</taxon>
        <taxon>Batrachia</taxon>
        <taxon>Caudata</taxon>
        <taxon>Salamandroidea</taxon>
        <taxon>Salamandridae</taxon>
        <taxon>Pleurodelinae</taxon>
        <taxon>Pleurodeles</taxon>
    </lineage>
</organism>
<dbReference type="Gene3D" id="3.10.100.10">
    <property type="entry name" value="Mannose-Binding Protein A, subunit A"/>
    <property type="match status" value="1"/>
</dbReference>
<dbReference type="Proteomes" id="UP001066276">
    <property type="component" value="Chromosome 7"/>
</dbReference>
<dbReference type="InterPro" id="IPR016186">
    <property type="entry name" value="C-type_lectin-like/link_sf"/>
</dbReference>
<feature type="region of interest" description="Disordered" evidence="3">
    <location>
        <begin position="63"/>
        <end position="124"/>
    </location>
</feature>
<evidence type="ECO:0000256" key="4">
    <source>
        <dbReference type="SAM" id="Phobius"/>
    </source>
</evidence>
<keyword evidence="4" id="KW-0812">Transmembrane</keyword>
<dbReference type="AlphaFoldDB" id="A0AAV7P450"/>
<evidence type="ECO:0000256" key="2">
    <source>
        <dbReference type="ARBA" id="ARBA00022734"/>
    </source>
</evidence>
<evidence type="ECO:0000313" key="7">
    <source>
        <dbReference type="Proteomes" id="UP001066276"/>
    </source>
</evidence>
<dbReference type="InterPro" id="IPR016187">
    <property type="entry name" value="CTDL_fold"/>
</dbReference>
<evidence type="ECO:0000256" key="3">
    <source>
        <dbReference type="SAM" id="MobiDB-lite"/>
    </source>
</evidence>
<feature type="transmembrane region" description="Helical" evidence="4">
    <location>
        <begin position="200"/>
        <end position="221"/>
    </location>
</feature>